<dbReference type="InterPro" id="IPR000387">
    <property type="entry name" value="Tyr_Pase_dom"/>
</dbReference>
<dbReference type="InterPro" id="IPR016130">
    <property type="entry name" value="Tyr_Pase_AS"/>
</dbReference>
<evidence type="ECO:0000259" key="2">
    <source>
        <dbReference type="PROSITE" id="PS50056"/>
    </source>
</evidence>
<dbReference type="EMBL" id="CAKOGL010000007">
    <property type="protein sequence ID" value="CAH2089024.1"/>
    <property type="molecule type" value="Genomic_DNA"/>
</dbReference>
<dbReference type="GO" id="GO:0004725">
    <property type="term" value="F:protein tyrosine phosphatase activity"/>
    <property type="evidence" value="ECO:0007669"/>
    <property type="project" value="InterPro"/>
</dbReference>
<evidence type="ECO:0008006" key="5">
    <source>
        <dbReference type="Google" id="ProtNLM"/>
    </source>
</evidence>
<evidence type="ECO:0000313" key="4">
    <source>
        <dbReference type="Proteomes" id="UP001153954"/>
    </source>
</evidence>
<dbReference type="CDD" id="cd00047">
    <property type="entry name" value="PTPc"/>
    <property type="match status" value="1"/>
</dbReference>
<dbReference type="Proteomes" id="UP001153954">
    <property type="component" value="Unassembled WGS sequence"/>
</dbReference>
<dbReference type="PRINTS" id="PR00700">
    <property type="entry name" value="PRTYPHPHTASE"/>
</dbReference>
<dbReference type="PROSITE" id="PS00383">
    <property type="entry name" value="TYR_PHOSPHATASE_1"/>
    <property type="match status" value="1"/>
</dbReference>
<proteinExistence type="predicted"/>
<evidence type="ECO:0000313" key="3">
    <source>
        <dbReference type="EMBL" id="CAH2089024.1"/>
    </source>
</evidence>
<feature type="domain" description="Tyrosine specific protein phosphatases" evidence="2">
    <location>
        <begin position="132"/>
        <end position="216"/>
    </location>
</feature>
<dbReference type="InterPro" id="IPR050348">
    <property type="entry name" value="Protein-Tyr_Phosphatase"/>
</dbReference>
<dbReference type="GO" id="GO:0009653">
    <property type="term" value="P:anatomical structure morphogenesis"/>
    <property type="evidence" value="ECO:0007669"/>
    <property type="project" value="UniProtKB-ARBA"/>
</dbReference>
<dbReference type="SMART" id="SM00194">
    <property type="entry name" value="PTPc"/>
    <property type="match status" value="1"/>
</dbReference>
<dbReference type="SMART" id="SM00404">
    <property type="entry name" value="PTPc_motif"/>
    <property type="match status" value="1"/>
</dbReference>
<dbReference type="Gene3D" id="3.90.190.10">
    <property type="entry name" value="Protein tyrosine phosphatase superfamily"/>
    <property type="match status" value="1"/>
</dbReference>
<keyword evidence="4" id="KW-1185">Reference proteome</keyword>
<dbReference type="GO" id="GO:0048666">
    <property type="term" value="P:neuron development"/>
    <property type="evidence" value="ECO:0007669"/>
    <property type="project" value="UniProtKB-ARBA"/>
</dbReference>
<dbReference type="PANTHER" id="PTHR19134">
    <property type="entry name" value="RECEPTOR-TYPE TYROSINE-PROTEIN PHOSPHATASE"/>
    <property type="match status" value="1"/>
</dbReference>
<dbReference type="Pfam" id="PF00102">
    <property type="entry name" value="Y_phosphatase"/>
    <property type="match status" value="1"/>
</dbReference>
<dbReference type="AlphaFoldDB" id="A0AAU9TQM5"/>
<dbReference type="InterPro" id="IPR029021">
    <property type="entry name" value="Prot-tyrosine_phosphatase-like"/>
</dbReference>
<dbReference type="SUPFAM" id="SSF52799">
    <property type="entry name" value="(Phosphotyrosine protein) phosphatases II"/>
    <property type="match status" value="1"/>
</dbReference>
<dbReference type="PANTHER" id="PTHR19134:SF449">
    <property type="entry name" value="TYROSINE-PROTEIN PHOSPHATASE 1"/>
    <property type="match status" value="1"/>
</dbReference>
<gene>
    <name evidence="3" type="ORF">EEDITHA_LOCUS5120</name>
</gene>
<dbReference type="InterPro" id="IPR000242">
    <property type="entry name" value="PTP_cat"/>
</dbReference>
<organism evidence="3 4">
    <name type="scientific">Euphydryas editha</name>
    <name type="common">Edith's checkerspot</name>
    <dbReference type="NCBI Taxonomy" id="104508"/>
    <lineage>
        <taxon>Eukaryota</taxon>
        <taxon>Metazoa</taxon>
        <taxon>Ecdysozoa</taxon>
        <taxon>Arthropoda</taxon>
        <taxon>Hexapoda</taxon>
        <taxon>Insecta</taxon>
        <taxon>Pterygota</taxon>
        <taxon>Neoptera</taxon>
        <taxon>Endopterygota</taxon>
        <taxon>Lepidoptera</taxon>
        <taxon>Glossata</taxon>
        <taxon>Ditrysia</taxon>
        <taxon>Papilionoidea</taxon>
        <taxon>Nymphalidae</taxon>
        <taxon>Nymphalinae</taxon>
        <taxon>Euphydryas</taxon>
    </lineage>
</organism>
<dbReference type="InterPro" id="IPR003595">
    <property type="entry name" value="Tyr_Pase_cat"/>
</dbReference>
<reference evidence="3" key="1">
    <citation type="submission" date="2022-03" db="EMBL/GenBank/DDBJ databases">
        <authorList>
            <person name="Tunstrom K."/>
        </authorList>
    </citation>
    <scope>NUCLEOTIDE SEQUENCE</scope>
</reference>
<name>A0AAU9TQM5_EUPED</name>
<sequence>MAANKMAHEELKYAEFLALMYRSDCKEVINAEHQRVISEKNAVDEAKQIIVMLTQKKENGKEKCYPYWSDVEQTSFRLGKFQITTTNIEKFPHYVKSTLVLTDGVEATQTVIHFNFTAWPDHDVPKNTSEFVSFVLKVRQCQRELHEHSLQNGHKLSQPRPIVVHCNAGLGRTPCYCVVGISISKFNQNQTVSIPSIVSSIRQKRFHSLFNLFQYFFLLRSG</sequence>
<accession>A0AAU9TQM5</accession>
<evidence type="ECO:0000259" key="1">
    <source>
        <dbReference type="PROSITE" id="PS50055"/>
    </source>
</evidence>
<dbReference type="PROSITE" id="PS50056">
    <property type="entry name" value="TYR_PHOSPHATASE_2"/>
    <property type="match status" value="1"/>
</dbReference>
<feature type="domain" description="Tyrosine-protein phosphatase" evidence="1">
    <location>
        <begin position="1"/>
        <end position="222"/>
    </location>
</feature>
<protein>
    <recommendedName>
        <fullName evidence="5">Protein tyrosine phosphatase</fullName>
    </recommendedName>
</protein>
<dbReference type="PROSITE" id="PS50055">
    <property type="entry name" value="TYR_PHOSPHATASE_PTP"/>
    <property type="match status" value="1"/>
</dbReference>
<comment type="caution">
    <text evidence="3">The sequence shown here is derived from an EMBL/GenBank/DDBJ whole genome shotgun (WGS) entry which is preliminary data.</text>
</comment>